<protein>
    <recommendedName>
        <fullName evidence="4">LPS export ABC transporter periplasmic protein LptC</fullName>
    </recommendedName>
</protein>
<evidence type="ECO:0000313" key="3">
    <source>
        <dbReference type="Proteomes" id="UP001312865"/>
    </source>
</evidence>
<keyword evidence="1" id="KW-0812">Transmembrane</keyword>
<name>A0ABU8H842_9BACI</name>
<evidence type="ECO:0000256" key="1">
    <source>
        <dbReference type="SAM" id="Phobius"/>
    </source>
</evidence>
<gene>
    <name evidence="2" type="ORF">WAK64_00015</name>
</gene>
<keyword evidence="3" id="KW-1185">Reference proteome</keyword>
<comment type="caution">
    <text evidence="2">The sequence shown here is derived from an EMBL/GenBank/DDBJ whole genome shotgun (WGS) entry which is preliminary data.</text>
</comment>
<keyword evidence="1" id="KW-1133">Transmembrane helix</keyword>
<accession>A0ABU8H842</accession>
<dbReference type="Proteomes" id="UP001312865">
    <property type="component" value="Unassembled WGS sequence"/>
</dbReference>
<organism evidence="2 3">
    <name type="scientific">Bacillus spongiae</name>
    <dbReference type="NCBI Taxonomy" id="2683610"/>
    <lineage>
        <taxon>Bacteria</taxon>
        <taxon>Bacillati</taxon>
        <taxon>Bacillota</taxon>
        <taxon>Bacilli</taxon>
        <taxon>Bacillales</taxon>
        <taxon>Bacillaceae</taxon>
        <taxon>Bacillus</taxon>
    </lineage>
</organism>
<feature type="transmembrane region" description="Helical" evidence="1">
    <location>
        <begin position="12"/>
        <end position="28"/>
    </location>
</feature>
<evidence type="ECO:0000313" key="2">
    <source>
        <dbReference type="EMBL" id="MEI5905448.1"/>
    </source>
</evidence>
<sequence>MQESRRERNIRYSLVSFFLVITFIGFTWNSRTDSIHSLDKQSLQVLVLSEGNKDENPTVVVARENEAENYLIIYEVDTQDRFRFLVKEQMIVNGTVSALKKQNSKENGFWALINGDWTFYNSSMAKKSVHFQGEDGLNGSDVPFEMINDEVSLINEEVSFSNVNMEKLQSIHLLDENQAAWLIVYEQKFEVAKK</sequence>
<keyword evidence="1" id="KW-0472">Membrane</keyword>
<dbReference type="EMBL" id="JBBAXC010000001">
    <property type="protein sequence ID" value="MEI5905448.1"/>
    <property type="molecule type" value="Genomic_DNA"/>
</dbReference>
<reference evidence="2 3" key="1">
    <citation type="journal article" date="2018" name="J. Microbiol.">
        <title>Bacillus spongiae sp. nov., isolated from sponge of Jeju Island.</title>
        <authorList>
            <person name="Lee G.E."/>
            <person name="Im W.T."/>
            <person name="Park J.S."/>
        </authorList>
    </citation>
    <scope>NUCLEOTIDE SEQUENCE [LARGE SCALE GENOMIC DNA]</scope>
    <source>
        <strain evidence="2 3">135PIL107-10</strain>
    </source>
</reference>
<evidence type="ECO:0008006" key="4">
    <source>
        <dbReference type="Google" id="ProtNLM"/>
    </source>
</evidence>
<proteinExistence type="predicted"/>